<dbReference type="EMBL" id="JBFXLS010000105">
    <property type="protein sequence ID" value="KAL2816070.1"/>
    <property type="molecule type" value="Genomic_DNA"/>
</dbReference>
<evidence type="ECO:0000256" key="8">
    <source>
        <dbReference type="ARBA" id="ARBA00023163"/>
    </source>
</evidence>
<evidence type="ECO:0000256" key="1">
    <source>
        <dbReference type="ARBA" id="ARBA00004123"/>
    </source>
</evidence>
<dbReference type="InterPro" id="IPR001138">
    <property type="entry name" value="Zn2Cys6_DnaBD"/>
</dbReference>
<comment type="caution">
    <text evidence="12">The sequence shown here is derived from an EMBL/GenBank/DDBJ whole genome shotgun (WGS) entry which is preliminary data.</text>
</comment>
<evidence type="ECO:0000256" key="5">
    <source>
        <dbReference type="ARBA" id="ARBA00022833"/>
    </source>
</evidence>
<evidence type="ECO:0000313" key="13">
    <source>
        <dbReference type="Proteomes" id="UP001610335"/>
    </source>
</evidence>
<dbReference type="InterPro" id="IPR013087">
    <property type="entry name" value="Znf_C2H2_type"/>
</dbReference>
<evidence type="ECO:0000256" key="7">
    <source>
        <dbReference type="ARBA" id="ARBA00023125"/>
    </source>
</evidence>
<evidence type="ECO:0000256" key="6">
    <source>
        <dbReference type="ARBA" id="ARBA00023015"/>
    </source>
</evidence>
<keyword evidence="3" id="KW-0677">Repeat</keyword>
<protein>
    <recommendedName>
        <fullName evidence="11">C2H2-type domain-containing protein</fullName>
    </recommendedName>
</protein>
<dbReference type="SUPFAM" id="SSF57701">
    <property type="entry name" value="Zn2/Cys6 DNA-binding domain"/>
    <property type="match status" value="1"/>
</dbReference>
<dbReference type="Gene3D" id="4.10.240.10">
    <property type="entry name" value="Zn(2)-C6 fungal-type DNA-binding domain"/>
    <property type="match status" value="1"/>
</dbReference>
<dbReference type="Proteomes" id="UP001610335">
    <property type="component" value="Unassembled WGS sequence"/>
</dbReference>
<dbReference type="SMART" id="SM00355">
    <property type="entry name" value="ZnF_C2H2"/>
    <property type="match status" value="2"/>
</dbReference>
<dbReference type="InterPro" id="IPR036864">
    <property type="entry name" value="Zn2-C6_fun-type_DNA-bd_sf"/>
</dbReference>
<dbReference type="InterPro" id="IPR036236">
    <property type="entry name" value="Znf_C2H2_sf"/>
</dbReference>
<evidence type="ECO:0000256" key="2">
    <source>
        <dbReference type="ARBA" id="ARBA00022723"/>
    </source>
</evidence>
<dbReference type="Gene3D" id="3.30.160.60">
    <property type="entry name" value="Classic Zinc Finger"/>
    <property type="match status" value="2"/>
</dbReference>
<dbReference type="PROSITE" id="PS00028">
    <property type="entry name" value="ZINC_FINGER_C2H2_1"/>
    <property type="match status" value="1"/>
</dbReference>
<keyword evidence="8" id="KW-0804">Transcription</keyword>
<proteinExistence type="predicted"/>
<dbReference type="CDD" id="cd00067">
    <property type="entry name" value="GAL4"/>
    <property type="match status" value="1"/>
</dbReference>
<evidence type="ECO:0000256" key="3">
    <source>
        <dbReference type="ARBA" id="ARBA00022737"/>
    </source>
</evidence>
<keyword evidence="7" id="KW-0238">DNA-binding</keyword>
<dbReference type="CDD" id="cd12148">
    <property type="entry name" value="fungal_TF_MHR"/>
    <property type="match status" value="1"/>
</dbReference>
<keyword evidence="5" id="KW-0862">Zinc</keyword>
<keyword evidence="6" id="KW-0805">Transcription regulation</keyword>
<keyword evidence="2" id="KW-0479">Metal-binding</keyword>
<dbReference type="Pfam" id="PF04082">
    <property type="entry name" value="Fungal_trans"/>
    <property type="match status" value="1"/>
</dbReference>
<keyword evidence="13" id="KW-1185">Reference proteome</keyword>
<evidence type="ECO:0000256" key="4">
    <source>
        <dbReference type="ARBA" id="ARBA00022771"/>
    </source>
</evidence>
<feature type="domain" description="C2H2-type" evidence="11">
    <location>
        <begin position="34"/>
        <end position="66"/>
    </location>
</feature>
<evidence type="ECO:0000259" key="11">
    <source>
        <dbReference type="PROSITE" id="PS50157"/>
    </source>
</evidence>
<keyword evidence="9" id="KW-0539">Nucleus</keyword>
<organism evidence="12 13">
    <name type="scientific">Aspergillus cavernicola</name>
    <dbReference type="NCBI Taxonomy" id="176166"/>
    <lineage>
        <taxon>Eukaryota</taxon>
        <taxon>Fungi</taxon>
        <taxon>Dikarya</taxon>
        <taxon>Ascomycota</taxon>
        <taxon>Pezizomycotina</taxon>
        <taxon>Eurotiomycetes</taxon>
        <taxon>Eurotiomycetidae</taxon>
        <taxon>Eurotiales</taxon>
        <taxon>Aspergillaceae</taxon>
        <taxon>Aspergillus</taxon>
        <taxon>Aspergillus subgen. Nidulantes</taxon>
    </lineage>
</organism>
<feature type="domain" description="C2H2-type" evidence="11">
    <location>
        <begin position="6"/>
        <end position="33"/>
    </location>
</feature>
<keyword evidence="4 10" id="KW-0863">Zinc-finger</keyword>
<name>A0ABR4HKR7_9EURO</name>
<dbReference type="PROSITE" id="PS50157">
    <property type="entry name" value="ZINC_FINGER_C2H2_2"/>
    <property type="match status" value="2"/>
</dbReference>
<evidence type="ECO:0000313" key="12">
    <source>
        <dbReference type="EMBL" id="KAL2816070.1"/>
    </source>
</evidence>
<comment type="subcellular location">
    <subcellularLocation>
        <location evidence="1">Nucleus</location>
    </subcellularLocation>
</comment>
<accession>A0ABR4HKR7</accession>
<dbReference type="PANTHER" id="PTHR40626">
    <property type="entry name" value="MIP31509P"/>
    <property type="match status" value="1"/>
</dbReference>
<dbReference type="PANTHER" id="PTHR40626:SF3">
    <property type="entry name" value="TRANSCRIPTION FACTOR WITH C2H2 AND ZN(2)-CYS(6) DNA BINDING DOMAIN (EUROFUNG)-RELATED"/>
    <property type="match status" value="1"/>
</dbReference>
<dbReference type="InterPro" id="IPR007219">
    <property type="entry name" value="XnlR_reg_dom"/>
</dbReference>
<dbReference type="SUPFAM" id="SSF57667">
    <property type="entry name" value="beta-beta-alpha zinc fingers"/>
    <property type="match status" value="1"/>
</dbReference>
<gene>
    <name evidence="12" type="ORF">BDW59DRAFT_177461</name>
</gene>
<dbReference type="InterPro" id="IPR051059">
    <property type="entry name" value="VerF-like"/>
</dbReference>
<reference evidence="12 13" key="1">
    <citation type="submission" date="2024-07" db="EMBL/GenBank/DDBJ databases">
        <title>Section-level genome sequencing and comparative genomics of Aspergillus sections Usti and Cavernicolus.</title>
        <authorList>
            <consortium name="Lawrence Berkeley National Laboratory"/>
            <person name="Nybo J.L."/>
            <person name="Vesth T.C."/>
            <person name="Theobald S."/>
            <person name="Frisvad J.C."/>
            <person name="Larsen T.O."/>
            <person name="Kjaerboelling I."/>
            <person name="Rothschild-Mancinelli K."/>
            <person name="Lyhne E.K."/>
            <person name="Kogle M.E."/>
            <person name="Barry K."/>
            <person name="Clum A."/>
            <person name="Na H."/>
            <person name="Ledsgaard L."/>
            <person name="Lin J."/>
            <person name="Lipzen A."/>
            <person name="Kuo A."/>
            <person name="Riley R."/>
            <person name="Mondo S."/>
            <person name="LaButti K."/>
            <person name="Haridas S."/>
            <person name="Pangalinan J."/>
            <person name="Salamov A.A."/>
            <person name="Simmons B.A."/>
            <person name="Magnuson J.K."/>
            <person name="Chen J."/>
            <person name="Drula E."/>
            <person name="Henrissat B."/>
            <person name="Wiebenga A."/>
            <person name="Lubbers R.J."/>
            <person name="Gomes A.C."/>
            <person name="Makela M.R."/>
            <person name="Stajich J."/>
            <person name="Grigoriev I.V."/>
            <person name="Mortensen U.H."/>
            <person name="De vries R.P."/>
            <person name="Baker S.E."/>
            <person name="Andersen M.R."/>
        </authorList>
    </citation>
    <scope>NUCLEOTIDE SEQUENCE [LARGE SCALE GENOMIC DNA]</scope>
    <source>
        <strain evidence="12 13">CBS 600.67</strain>
    </source>
</reference>
<sequence length="692" mass="78796">MSGPRHFCPLCPASFHRQEHLDRHRLSHGGERPFTCTFCARSFKRCDVLQRHWRTCKTRLNAGAEIPRLPATSRPQKRRACERCARLKKACSLGSPCEACRARKHECTYRRSQAALSTTPQPDSVTTATSEFNQPDLLFPDFSLDPINASETLSDPFSLIVDSECALSFPQSPPMPLDAFLRIQPSSTCSSFSFGGFDFLDSFTTVTGFVSSFECLRVSEVQDLAKVVTEAEFDDSRVSDSHEVYLDFLTLYFAPGDQMKSSASESCRNCTDWLSDSLVVVTNSLVCGLKKVTEHRGAGSSITLTWSPLIERVCTEFFSPPNIRRYLVYFWSFWYPNCPMIHRPTFDIYNTPHTLLLSMLLIGSSFAPEESVNRNAKLWFHIIISHGNGTEDFYRRRNALKALQAAYFMCLLQNWEGDDDSRRRIRRVRFSMVTSIAREVGFAPGSHHQLQCENDWARFIAKEEFNRTLAYIFLLDTAFVIFNNTPPKVSISELNIDPLCSEECFQESPAAGCLLPPPQKDIPTPIATYSLTALISRICQGELDNAEQQYIAQLGKLNLFILVSAFHTLLFHARNTFTPQAAIVPIQQGLNNWIRIWKQHEELDQSRHKYPLDLPPLRDCWKRTGFMQYAPEYCTLAQCIIISIQQTQTQTNSDPDWMSEGGRLLSRFDENDMEQLNRFIRWVSAAGLLLGS</sequence>
<evidence type="ECO:0000256" key="9">
    <source>
        <dbReference type="ARBA" id="ARBA00023242"/>
    </source>
</evidence>
<evidence type="ECO:0000256" key="10">
    <source>
        <dbReference type="PROSITE-ProRule" id="PRU00042"/>
    </source>
</evidence>